<dbReference type="VEuPathDB" id="FungiDB:SDRG_15290"/>
<dbReference type="OrthoDB" id="89726at2759"/>
<proteinExistence type="predicted"/>
<reference evidence="1 2" key="1">
    <citation type="submission" date="2012-04" db="EMBL/GenBank/DDBJ databases">
        <title>The Genome Sequence of Saprolegnia declina VS20.</title>
        <authorList>
            <consortium name="The Broad Institute Genome Sequencing Platform"/>
            <person name="Russ C."/>
            <person name="Nusbaum C."/>
            <person name="Tyler B."/>
            <person name="van West P."/>
            <person name="Dieguez-Uribeondo J."/>
            <person name="de Bruijn I."/>
            <person name="Tripathy S."/>
            <person name="Jiang R."/>
            <person name="Young S.K."/>
            <person name="Zeng Q."/>
            <person name="Gargeya S."/>
            <person name="Fitzgerald M."/>
            <person name="Haas B."/>
            <person name="Abouelleil A."/>
            <person name="Alvarado L."/>
            <person name="Arachchi H.M."/>
            <person name="Berlin A."/>
            <person name="Chapman S.B."/>
            <person name="Goldberg J."/>
            <person name="Griggs A."/>
            <person name="Gujja S."/>
            <person name="Hansen M."/>
            <person name="Howarth C."/>
            <person name="Imamovic A."/>
            <person name="Larimer J."/>
            <person name="McCowen C."/>
            <person name="Montmayeur A."/>
            <person name="Murphy C."/>
            <person name="Neiman D."/>
            <person name="Pearson M."/>
            <person name="Priest M."/>
            <person name="Roberts A."/>
            <person name="Saif S."/>
            <person name="Shea T."/>
            <person name="Sisk P."/>
            <person name="Sykes S."/>
            <person name="Wortman J."/>
            <person name="Nusbaum C."/>
            <person name="Birren B."/>
        </authorList>
    </citation>
    <scope>NUCLEOTIDE SEQUENCE [LARGE SCALE GENOMIC DNA]</scope>
    <source>
        <strain evidence="1 2">VS20</strain>
    </source>
</reference>
<protein>
    <submittedName>
        <fullName evidence="1">Uncharacterized protein</fullName>
    </submittedName>
</protein>
<dbReference type="InParanoid" id="T0RBE0"/>
<evidence type="ECO:0000313" key="2">
    <source>
        <dbReference type="Proteomes" id="UP000030762"/>
    </source>
</evidence>
<dbReference type="EMBL" id="JH767219">
    <property type="protein sequence ID" value="EQC26867.1"/>
    <property type="molecule type" value="Genomic_DNA"/>
</dbReference>
<gene>
    <name evidence="1" type="ORF">SDRG_15290</name>
</gene>
<organism evidence="1 2">
    <name type="scientific">Saprolegnia diclina (strain VS20)</name>
    <dbReference type="NCBI Taxonomy" id="1156394"/>
    <lineage>
        <taxon>Eukaryota</taxon>
        <taxon>Sar</taxon>
        <taxon>Stramenopiles</taxon>
        <taxon>Oomycota</taxon>
        <taxon>Saprolegniomycetes</taxon>
        <taxon>Saprolegniales</taxon>
        <taxon>Saprolegniaceae</taxon>
        <taxon>Saprolegnia</taxon>
    </lineage>
</organism>
<name>T0RBE0_SAPDV</name>
<dbReference type="RefSeq" id="XP_008619680.1">
    <property type="nucleotide sequence ID" value="XM_008621458.1"/>
</dbReference>
<dbReference type="Proteomes" id="UP000030762">
    <property type="component" value="Unassembled WGS sequence"/>
</dbReference>
<dbReference type="AlphaFoldDB" id="T0RBE0"/>
<evidence type="ECO:0000313" key="1">
    <source>
        <dbReference type="EMBL" id="EQC26867.1"/>
    </source>
</evidence>
<dbReference type="GeneID" id="19956017"/>
<keyword evidence="2" id="KW-1185">Reference proteome</keyword>
<accession>T0RBE0</accession>
<sequence length="263" mass="28972">MDQADDAGTDSILAHARRLASLGEAGSAKRPRTEFNPNAIEVGLHCLITSEQYAHAHPAQFMHRVRKNKNLVFFKYPAVLRALFSFEFGPGRLSLLHFQPRDYDEIAAWGAANGSIMQDYSLTATLPSAVAEGPVGAALAASFEMLLIYAAQYCRPFLLVAAYAADVVQRIDSVFEQLHSDISNDLYGDNATALHLRTRHLFDVDSRELHSRLSAAYQRQMAIVMAAHPLLSERTTATAADVADIKKSLGGFRPKFQHLDTSI</sequence>